<feature type="transmembrane region" description="Helical" evidence="1">
    <location>
        <begin position="317"/>
        <end position="337"/>
    </location>
</feature>
<dbReference type="PROSITE" id="PS51257">
    <property type="entry name" value="PROKAR_LIPOPROTEIN"/>
    <property type="match status" value="1"/>
</dbReference>
<feature type="transmembrane region" description="Helical" evidence="1">
    <location>
        <begin position="187"/>
        <end position="206"/>
    </location>
</feature>
<reference evidence="3" key="1">
    <citation type="submission" date="2018-09" db="EMBL/GenBank/DDBJ databases">
        <title>Chryseolinea sp. KIS68-18 isolated from soil.</title>
        <authorList>
            <person name="Weon H.-Y."/>
            <person name="Kwon S.-W."/>
            <person name="Lee S.A."/>
        </authorList>
    </citation>
    <scope>NUCLEOTIDE SEQUENCE [LARGE SCALE GENOMIC DNA]</scope>
    <source>
        <strain evidence="3">KIS68-18</strain>
    </source>
</reference>
<protein>
    <submittedName>
        <fullName evidence="2">PepSY domain-containing protein</fullName>
    </submittedName>
</protein>
<dbReference type="OrthoDB" id="111691at2"/>
<keyword evidence="1" id="KW-0472">Membrane</keyword>
<dbReference type="RefSeq" id="WP_119758579.1">
    <property type="nucleotide sequence ID" value="NZ_CP032382.1"/>
</dbReference>
<dbReference type="AlphaFoldDB" id="A0A385SY80"/>
<evidence type="ECO:0000313" key="2">
    <source>
        <dbReference type="EMBL" id="AYB35331.1"/>
    </source>
</evidence>
<dbReference type="InterPro" id="IPR005625">
    <property type="entry name" value="PepSY-ass_TM"/>
</dbReference>
<keyword evidence="1" id="KW-1133">Transmembrane helix</keyword>
<dbReference type="PANTHER" id="PTHR34219">
    <property type="entry name" value="IRON-REGULATED INNER MEMBRANE PROTEIN-RELATED"/>
    <property type="match status" value="1"/>
</dbReference>
<gene>
    <name evidence="2" type="ORF">D4L85_34205</name>
</gene>
<keyword evidence="1" id="KW-0812">Transmembrane</keyword>
<organism evidence="2 3">
    <name type="scientific">Chryseolinea soli</name>
    <dbReference type="NCBI Taxonomy" id="2321403"/>
    <lineage>
        <taxon>Bacteria</taxon>
        <taxon>Pseudomonadati</taxon>
        <taxon>Bacteroidota</taxon>
        <taxon>Cytophagia</taxon>
        <taxon>Cytophagales</taxon>
        <taxon>Fulvivirgaceae</taxon>
        <taxon>Chryseolinea</taxon>
    </lineage>
</organism>
<name>A0A385SY80_9BACT</name>
<accession>A0A385SY80</accession>
<evidence type="ECO:0000313" key="3">
    <source>
        <dbReference type="Proteomes" id="UP000266183"/>
    </source>
</evidence>
<proteinExistence type="predicted"/>
<feature type="transmembrane region" description="Helical" evidence="1">
    <location>
        <begin position="12"/>
        <end position="34"/>
    </location>
</feature>
<sequence length="344" mass="39297">MTFRKAIQRIHLWLGFTSGALLIAVTLTGCILAFEDELRYATQHELLYVEAENKPPLNVDQLQTALRAYDPKLKLNQIRFYGDPEKATQCYTRDKKIIAVNPYNGKILGVRDNSKDWLSVILSFHRTLLLGKTGEAIILCNVCIFLAMLLSGIVLWMPPLLKQWKHNLSLKRNLPPKRRNYEWHRMLGLYAWLPLFLIAITGISMASGGEKKQKLKSSFASNPTAGNIYDQVASQVHHQEPIDVLRVTFPQDSSDVITISVRYETRGFRKQSNFNFDQYSGKLLKTELYQEKSFGQRFFGSNYEIHTGRIFGIPGKIVMFLASLIALSLPITGFLIWKGKRIKA</sequence>
<evidence type="ECO:0000256" key="1">
    <source>
        <dbReference type="SAM" id="Phobius"/>
    </source>
</evidence>
<dbReference type="KEGG" id="chk:D4L85_34205"/>
<keyword evidence="3" id="KW-1185">Reference proteome</keyword>
<feature type="transmembrane region" description="Helical" evidence="1">
    <location>
        <begin position="136"/>
        <end position="157"/>
    </location>
</feature>
<dbReference type="Pfam" id="PF03929">
    <property type="entry name" value="PepSY_TM"/>
    <property type="match status" value="1"/>
</dbReference>
<dbReference type="EMBL" id="CP032382">
    <property type="protein sequence ID" value="AYB35331.1"/>
    <property type="molecule type" value="Genomic_DNA"/>
</dbReference>
<dbReference type="Proteomes" id="UP000266183">
    <property type="component" value="Chromosome"/>
</dbReference>